<sequence>MSATGPQTGMTPAPKPEQQSPWAEAEGRLSRALRELGQTSWVVTVLAVVVALVVGAVLILAASRDVQASLSYFFAQPSAFLETSFQVLREAYSALFRGAVFDWQAPSVARSIRPLTETMVYSVPLILAGLGIAIGFRSGMLNIGGQGQIILGATSAGFLGYALSMPVGLHVLLALAGGILGGAIWGGIAGVLKARTGANEVIVTIMLNNIAIYLLAYLLQQQWFKQTGSNQPLSSSVDESAQLFSLLGPGFRLHAGFLVAILATIAVWWLLERSTLGFEFRAIGENPEAARTAGINVPKATALVLVIAGGLAGLGGAAHVLGTEYRLAGGVAGTLGFDAITVALLGRSKPLGTFLAGLLLGGLRAGGVLMQAQTGTPIDIVLVLQAVIVLMIAAPPLVRAIFFLPHADGRPRIGRRRARSKTPREHAAAETPERELQTAGAPSAPPGTAASDTDTPGPEAPNPGSSSSNPQEPGK</sequence>
<keyword evidence="8" id="KW-0813">Transport</keyword>
<feature type="transmembrane region" description="Helical" evidence="7">
    <location>
        <begin position="300"/>
        <end position="321"/>
    </location>
</feature>
<feature type="region of interest" description="Disordered" evidence="6">
    <location>
        <begin position="413"/>
        <end position="475"/>
    </location>
</feature>
<dbReference type="PANTHER" id="PTHR47089:SF1">
    <property type="entry name" value="GUANOSINE ABC TRANSPORTER PERMEASE PROTEIN NUPP"/>
    <property type="match status" value="1"/>
</dbReference>
<feature type="compositionally biased region" description="Polar residues" evidence="6">
    <location>
        <begin position="463"/>
        <end position="475"/>
    </location>
</feature>
<feature type="transmembrane region" description="Helical" evidence="7">
    <location>
        <begin position="327"/>
        <end position="345"/>
    </location>
</feature>
<evidence type="ECO:0000256" key="2">
    <source>
        <dbReference type="ARBA" id="ARBA00022475"/>
    </source>
</evidence>
<evidence type="ECO:0000313" key="9">
    <source>
        <dbReference type="Proteomes" id="UP000560069"/>
    </source>
</evidence>
<dbReference type="Pfam" id="PF02653">
    <property type="entry name" value="BPD_transp_2"/>
    <property type="match status" value="1"/>
</dbReference>
<feature type="region of interest" description="Disordered" evidence="6">
    <location>
        <begin position="1"/>
        <end position="24"/>
    </location>
</feature>
<feature type="transmembrane region" description="Helical" evidence="7">
    <location>
        <begin position="169"/>
        <end position="189"/>
    </location>
</feature>
<keyword evidence="9" id="KW-1185">Reference proteome</keyword>
<accession>A0A7Z0J2T1</accession>
<evidence type="ECO:0000256" key="4">
    <source>
        <dbReference type="ARBA" id="ARBA00022989"/>
    </source>
</evidence>
<keyword evidence="5 7" id="KW-0472">Membrane</keyword>
<feature type="transmembrane region" description="Helical" evidence="7">
    <location>
        <begin position="119"/>
        <end position="136"/>
    </location>
</feature>
<dbReference type="CDD" id="cd06580">
    <property type="entry name" value="TM_PBP1_transp_TpRbsC_like"/>
    <property type="match status" value="1"/>
</dbReference>
<dbReference type="Proteomes" id="UP000560069">
    <property type="component" value="Unassembled WGS sequence"/>
</dbReference>
<organism evidence="8 9">
    <name type="scientific">Nesterenkonia sandarakina</name>
    <dbReference type="NCBI Taxonomy" id="272918"/>
    <lineage>
        <taxon>Bacteria</taxon>
        <taxon>Bacillati</taxon>
        <taxon>Actinomycetota</taxon>
        <taxon>Actinomycetes</taxon>
        <taxon>Micrococcales</taxon>
        <taxon>Micrococcaceae</taxon>
        <taxon>Nesterenkonia</taxon>
    </lineage>
</organism>
<proteinExistence type="predicted"/>
<evidence type="ECO:0000256" key="1">
    <source>
        <dbReference type="ARBA" id="ARBA00004651"/>
    </source>
</evidence>
<protein>
    <submittedName>
        <fullName evidence="8">Simple sugar transport system permease protein</fullName>
    </submittedName>
</protein>
<evidence type="ECO:0000313" key="8">
    <source>
        <dbReference type="EMBL" id="NYJ16567.1"/>
    </source>
</evidence>
<dbReference type="GO" id="GO:0005886">
    <property type="term" value="C:plasma membrane"/>
    <property type="evidence" value="ECO:0007669"/>
    <property type="project" value="UniProtKB-SubCell"/>
</dbReference>
<evidence type="ECO:0000256" key="3">
    <source>
        <dbReference type="ARBA" id="ARBA00022692"/>
    </source>
</evidence>
<dbReference type="InterPro" id="IPR001851">
    <property type="entry name" value="ABC_transp_permease"/>
</dbReference>
<gene>
    <name evidence="8" type="ORF">HNR11_001101</name>
</gene>
<evidence type="ECO:0000256" key="5">
    <source>
        <dbReference type="ARBA" id="ARBA00023136"/>
    </source>
</evidence>
<keyword evidence="2" id="KW-1003">Cell membrane</keyword>
<feature type="transmembrane region" description="Helical" evidence="7">
    <location>
        <begin position="253"/>
        <end position="271"/>
    </location>
</feature>
<feature type="transmembrane region" description="Helical" evidence="7">
    <location>
        <begin position="352"/>
        <end position="370"/>
    </location>
</feature>
<dbReference type="PANTHER" id="PTHR47089">
    <property type="entry name" value="ABC TRANSPORTER, PERMEASE PROTEIN"/>
    <property type="match status" value="1"/>
</dbReference>
<comment type="subcellular location">
    <subcellularLocation>
        <location evidence="1">Cell membrane</location>
        <topology evidence="1">Multi-pass membrane protein</topology>
    </subcellularLocation>
</comment>
<feature type="compositionally biased region" description="Low complexity" evidence="6">
    <location>
        <begin position="438"/>
        <end position="451"/>
    </location>
</feature>
<keyword evidence="4 7" id="KW-1133">Transmembrane helix</keyword>
<dbReference type="GO" id="GO:0022857">
    <property type="term" value="F:transmembrane transporter activity"/>
    <property type="evidence" value="ECO:0007669"/>
    <property type="project" value="InterPro"/>
</dbReference>
<dbReference type="EMBL" id="JACCFQ010000001">
    <property type="protein sequence ID" value="NYJ16567.1"/>
    <property type="molecule type" value="Genomic_DNA"/>
</dbReference>
<reference evidence="8 9" key="1">
    <citation type="submission" date="2020-07" db="EMBL/GenBank/DDBJ databases">
        <title>Sequencing the genomes of 1000 actinobacteria strains.</title>
        <authorList>
            <person name="Klenk H.-P."/>
        </authorList>
    </citation>
    <scope>NUCLEOTIDE SEQUENCE [LARGE SCALE GENOMIC DNA]</scope>
    <source>
        <strain evidence="8 9">DSM 15664</strain>
    </source>
</reference>
<evidence type="ECO:0000256" key="7">
    <source>
        <dbReference type="SAM" id="Phobius"/>
    </source>
</evidence>
<keyword evidence="8" id="KW-0762">Sugar transport</keyword>
<feature type="compositionally biased region" description="Polar residues" evidence="6">
    <location>
        <begin position="1"/>
        <end position="10"/>
    </location>
</feature>
<feature type="transmembrane region" description="Helical" evidence="7">
    <location>
        <begin position="201"/>
        <end position="219"/>
    </location>
</feature>
<comment type="caution">
    <text evidence="8">The sequence shown here is derived from an EMBL/GenBank/DDBJ whole genome shotgun (WGS) entry which is preliminary data.</text>
</comment>
<dbReference type="AlphaFoldDB" id="A0A7Z0J2T1"/>
<name>A0A7Z0J2T1_9MICC</name>
<feature type="compositionally biased region" description="Basic and acidic residues" evidence="6">
    <location>
        <begin position="422"/>
        <end position="436"/>
    </location>
</feature>
<feature type="transmembrane region" description="Helical" evidence="7">
    <location>
        <begin position="41"/>
        <end position="62"/>
    </location>
</feature>
<evidence type="ECO:0000256" key="6">
    <source>
        <dbReference type="SAM" id="MobiDB-lite"/>
    </source>
</evidence>
<keyword evidence="3 7" id="KW-0812">Transmembrane</keyword>
<feature type="transmembrane region" description="Helical" evidence="7">
    <location>
        <begin position="382"/>
        <end position="407"/>
    </location>
</feature>